<evidence type="ECO:0000259" key="2">
    <source>
        <dbReference type="PROSITE" id="PS50304"/>
    </source>
</evidence>
<reference evidence="3 4" key="1">
    <citation type="journal article" date="2020" name="Nature">
        <title>Six reference-quality genomes reveal evolution of bat adaptations.</title>
        <authorList>
            <person name="Jebb D."/>
            <person name="Huang Z."/>
            <person name="Pippel M."/>
            <person name="Hughes G.M."/>
            <person name="Lavrichenko K."/>
            <person name="Devanna P."/>
            <person name="Winkler S."/>
            <person name="Jermiin L.S."/>
            <person name="Skirmuntt E.C."/>
            <person name="Katzourakis A."/>
            <person name="Burkitt-Gray L."/>
            <person name="Ray D.A."/>
            <person name="Sullivan K.A.M."/>
            <person name="Roscito J.G."/>
            <person name="Kirilenko B.M."/>
            <person name="Davalos L.M."/>
            <person name="Corthals A.P."/>
            <person name="Power M.L."/>
            <person name="Jones G."/>
            <person name="Ransome R.D."/>
            <person name="Dechmann D.K.N."/>
            <person name="Locatelli A.G."/>
            <person name="Puechmaille S.J."/>
            <person name="Fedrigo O."/>
            <person name="Jarvis E.D."/>
            <person name="Hiller M."/>
            <person name="Vernes S.C."/>
            <person name="Myers E.W."/>
            <person name="Teeling E.C."/>
        </authorList>
    </citation>
    <scope>NUCLEOTIDE SEQUENCE [LARGE SCALE GENOMIC DNA]</scope>
    <source>
        <strain evidence="3">MRouAeg1</strain>
        <tissue evidence="3">Muscle</tissue>
    </source>
</reference>
<dbReference type="PROSITE" id="PS50304">
    <property type="entry name" value="TUDOR"/>
    <property type="match status" value="1"/>
</dbReference>
<proteinExistence type="predicted"/>
<dbReference type="InterPro" id="IPR035437">
    <property type="entry name" value="SNase_OB-fold_sf"/>
</dbReference>
<gene>
    <name evidence="3" type="ORF">HJG63_019031</name>
</gene>
<evidence type="ECO:0000313" key="4">
    <source>
        <dbReference type="Proteomes" id="UP000593571"/>
    </source>
</evidence>
<dbReference type="InterPro" id="IPR050621">
    <property type="entry name" value="Tudor_domain_containing"/>
</dbReference>
<dbReference type="SMART" id="SM00333">
    <property type="entry name" value="TUDOR"/>
    <property type="match status" value="1"/>
</dbReference>
<feature type="region of interest" description="Disordered" evidence="1">
    <location>
        <begin position="1"/>
        <end position="21"/>
    </location>
</feature>
<evidence type="ECO:0000256" key="1">
    <source>
        <dbReference type="SAM" id="MobiDB-lite"/>
    </source>
</evidence>
<dbReference type="InterPro" id="IPR047384">
    <property type="entry name" value="Tudor_TDRD9"/>
</dbReference>
<dbReference type="AlphaFoldDB" id="A0A7J8ITY4"/>
<comment type="caution">
    <text evidence="3">The sequence shown here is derived from an EMBL/GenBank/DDBJ whole genome shotgun (WGS) entry which is preliminary data.</text>
</comment>
<dbReference type="Proteomes" id="UP000593571">
    <property type="component" value="Unassembled WGS sequence"/>
</dbReference>
<dbReference type="InterPro" id="IPR002999">
    <property type="entry name" value="Tudor"/>
</dbReference>
<organism evidence="3 4">
    <name type="scientific">Rousettus aegyptiacus</name>
    <name type="common">Egyptian fruit bat</name>
    <name type="synonym">Pteropus aegyptiacus</name>
    <dbReference type="NCBI Taxonomy" id="9407"/>
    <lineage>
        <taxon>Eukaryota</taxon>
        <taxon>Metazoa</taxon>
        <taxon>Chordata</taxon>
        <taxon>Craniata</taxon>
        <taxon>Vertebrata</taxon>
        <taxon>Euteleostomi</taxon>
        <taxon>Mammalia</taxon>
        <taxon>Eutheria</taxon>
        <taxon>Laurasiatheria</taxon>
        <taxon>Chiroptera</taxon>
        <taxon>Yinpterochiroptera</taxon>
        <taxon>Pteropodoidea</taxon>
        <taxon>Pteropodidae</taxon>
        <taxon>Rousettinae</taxon>
        <taxon>Rousettus</taxon>
    </lineage>
</organism>
<dbReference type="SUPFAM" id="SSF63748">
    <property type="entry name" value="Tudor/PWWP/MBT"/>
    <property type="match status" value="1"/>
</dbReference>
<feature type="compositionally biased region" description="Low complexity" evidence="1">
    <location>
        <begin position="1"/>
        <end position="20"/>
    </location>
</feature>
<dbReference type="Pfam" id="PF00567">
    <property type="entry name" value="TUDOR"/>
    <property type="match status" value="1"/>
</dbReference>
<name>A0A7J8ITY4_ROUAE</name>
<dbReference type="FunFam" id="2.30.30.140:FF:000073">
    <property type="entry name" value="ATP-dependent RNA helicase TDRD9"/>
    <property type="match status" value="1"/>
</dbReference>
<dbReference type="PANTHER" id="PTHR22948">
    <property type="entry name" value="TUDOR DOMAIN CONTAINING PROTEIN"/>
    <property type="match status" value="1"/>
</dbReference>
<accession>A0A7J8ITY4</accession>
<evidence type="ECO:0000313" key="3">
    <source>
        <dbReference type="EMBL" id="KAF6487818.1"/>
    </source>
</evidence>
<keyword evidence="4" id="KW-1185">Reference proteome</keyword>
<dbReference type="Gene3D" id="2.40.50.90">
    <property type="match status" value="1"/>
</dbReference>
<dbReference type="EMBL" id="JACASE010000003">
    <property type="protein sequence ID" value="KAF6487818.1"/>
    <property type="molecule type" value="Genomic_DNA"/>
</dbReference>
<protein>
    <submittedName>
        <fullName evidence="3">Tudor domain containing 9</fullName>
    </submittedName>
</protein>
<dbReference type="CDD" id="cd20431">
    <property type="entry name" value="Tudor_TDRD9"/>
    <property type="match status" value="1"/>
</dbReference>
<feature type="domain" description="Tudor" evidence="2">
    <location>
        <begin position="165"/>
        <end position="225"/>
    </location>
</feature>
<dbReference type="FunFam" id="2.40.50.90:FF:000016">
    <property type="entry name" value="Tudor domain containing 9"/>
    <property type="match status" value="1"/>
</dbReference>
<sequence>MASSTTSSSSLSSGSAAKSSPLCSTVQKPLWSFHETRQRDLKLFLPCIWRLRCLSSKFRLNSAFTLQRRSKGRCKEGLSRSSGIPGTVPRVNVDFQKQTVDPVQVSLSTLHRSRAVTELLLTVDVTEVIEVGHFWGYRIDEKNSEILKRLTAEINRLKLVPLPVHPHPDLVCLAPFVDFDKQSYFRAQILYVSGNSAEVFFVDYGNRCHVDLDLLMEIPCQFLELPFQALEFKICKMRPSARSLVCGEHWSGAASQRFAALVSGCALLVKVFSVVHSVLHVDVYRCSGVQDLVSVRDVLIDEGYAELADECYESRQSHEVLKGVFSKSVENVTDMSVPLPGKDEEKHLIRILLDGFSSRKLGAPNCKVILHGPFNPYELKCHSLTRISKFRSVWIEKESINSVIVSDSPEDLHQRMLVAASLSVNATGSTMLLRETSLMPPVPGLPALLSMLFAPVMELRVDRAGKSYTGVLCGLGWNPTTGAPILPEHDIELAFDVQFSVEDIVEINILRAAVNKLVCDGPNGLKFLGPERIAQLQDNSRQKLLGLFCQLKPRERIVPKWHEKPYEWDQVDPKLVMEQADPEGGSGKSTLLYQLHRLIVLSP</sequence>